<evidence type="ECO:0000256" key="1">
    <source>
        <dbReference type="SAM" id="MobiDB-lite"/>
    </source>
</evidence>
<dbReference type="PANTHER" id="PTHR31511">
    <property type="entry name" value="PROTEIN CBG23764"/>
    <property type="match status" value="1"/>
</dbReference>
<evidence type="ECO:0000313" key="2">
    <source>
        <dbReference type="EMBL" id="KAK3106260.1"/>
    </source>
</evidence>
<feature type="region of interest" description="Disordered" evidence="1">
    <location>
        <begin position="1"/>
        <end position="38"/>
    </location>
</feature>
<sequence length="1256" mass="145800">MKSHERKRKADNTSAENVPNEKRLKERDEDRNTTVNMETDPVNIKGKCNWCTQMKELLPGKKFCQSCSENGRECRWCHRPLPERFYSKRTDVCDRCVDRRERWKSQTGGGKTALEGSVVTTELSPNPGNLWDILQFFIDNNDTLMSHLHDVLLSKRGIKWFMTLYVKFVKYNQSNEAVYAEPIFRSINQTLTKGAEIKEQLAKAYQNLYSSYQNFERDGSGWSIDKILKMEICTAEYTPLSGSSYIPLPPRIVKKKAVLNIQNLDQKCFLWSIIAALHPVSWGDHPTRVSNYTQYEREIVTEGLDFPTPLSQIAGFEQKNNISINVFGLEGNDIFPLHLTESRLTQHHVKLLLFSKGEKRHYCLIRNLSRLLGDRTSHDGETFYCNYCLHGFSRNDLLQEHIPYCLPKGPQKMTFPKSEEDQWVQFKHISKQLKVPFVIYLDLESLTVPIQSCSPNPNKSSTTPYQKHEACGFCYYVKCSDESKSKPAYVYRGPNAIDHLFECLLKEEEEISEILSHVEPMSLSKEDEISFHKAYDCHICEMPLGADRVRDHDHLSGRYRGAAHNHCNLQYQFKKGKKGVRSNFFIPVIAHNCRNYDLHHMMSAVGKYKDKKLSCIPNNMEKYISFSLDNLRFIDSIQFLNASLDTLVNNLAREGSSKFHNLSKHFPADNERDILLRKGVYPYDYMSSWDCFYDRKLPPITAFHNKLSESDISTSDYSHAINVWETFNMSIMGDYHDLYLKTDVLLLADVFENFRNICLDSYHLDPAHFYTSPGLAWEAMLKMSKVKLQLLDDIDMVLMIEKGVRGGVSMISKKFAKANNPMVPDYDSSKPNTWLTYLDMNNLYGTSMSEPLPERDFAWLSKEQVETLDVMNVSDYSDTGYILDVDLEYPDYLHDTHSDYPLAPENKTITDDMLSPYTLKLKEKLAMKGSSTKLVPDLTAKKQYVLHYRNLKYYLSKGLILSKIHRVLEFTQSPWLKSYIDFNTEKRAQAKTDFEKDFYKLMNNSVFGKTMENMRKRMNVELVHKKERLRKVCAKPNFQSFKIFNEDLVAVNLRKTNIVLNRPIYAGFCILDIAKLFMFQFHYDFVKSKYGNKASLLFTDTDSLCYEIETHDFYKDMSEHISLFDTSNFEKEHYLYSKANCKVLGKMKDECGGRPIQTFVGLRPKMYSLQYDGLEKKTAKGVKKAVIDKHLKHTSYEQALFGHCSLTHSMNMIRSYNHQLYSVSINKTTLSPYDDKRYVLDTGIDTLAHGHFRIKS</sequence>
<dbReference type="AlphaFoldDB" id="A0AA88YV18"/>
<name>A0AA88YV18_PINIB</name>
<dbReference type="EMBL" id="VSWD01000003">
    <property type="protein sequence ID" value="KAK3106260.1"/>
    <property type="molecule type" value="Genomic_DNA"/>
</dbReference>
<keyword evidence="3" id="KW-1185">Reference proteome</keyword>
<evidence type="ECO:0008006" key="4">
    <source>
        <dbReference type="Google" id="ProtNLM"/>
    </source>
</evidence>
<protein>
    <recommendedName>
        <fullName evidence="4">DNA-directed DNA polymerase</fullName>
    </recommendedName>
</protein>
<dbReference type="Proteomes" id="UP001186944">
    <property type="component" value="Unassembled WGS sequence"/>
</dbReference>
<dbReference type="InterPro" id="IPR044925">
    <property type="entry name" value="His-Me_finger_sf"/>
</dbReference>
<accession>A0AA88YV18</accession>
<evidence type="ECO:0000313" key="3">
    <source>
        <dbReference type="Proteomes" id="UP001186944"/>
    </source>
</evidence>
<organism evidence="2 3">
    <name type="scientific">Pinctada imbricata</name>
    <name type="common">Atlantic pearl-oyster</name>
    <name type="synonym">Pinctada martensii</name>
    <dbReference type="NCBI Taxonomy" id="66713"/>
    <lineage>
        <taxon>Eukaryota</taxon>
        <taxon>Metazoa</taxon>
        <taxon>Spiralia</taxon>
        <taxon>Lophotrochozoa</taxon>
        <taxon>Mollusca</taxon>
        <taxon>Bivalvia</taxon>
        <taxon>Autobranchia</taxon>
        <taxon>Pteriomorphia</taxon>
        <taxon>Pterioida</taxon>
        <taxon>Pterioidea</taxon>
        <taxon>Pteriidae</taxon>
        <taxon>Pinctada</taxon>
    </lineage>
</organism>
<comment type="caution">
    <text evidence="2">The sequence shown here is derived from an EMBL/GenBank/DDBJ whole genome shotgun (WGS) entry which is preliminary data.</text>
</comment>
<reference evidence="2" key="1">
    <citation type="submission" date="2019-08" db="EMBL/GenBank/DDBJ databases">
        <title>The improved chromosome-level genome for the pearl oyster Pinctada fucata martensii using PacBio sequencing and Hi-C.</title>
        <authorList>
            <person name="Zheng Z."/>
        </authorList>
    </citation>
    <scope>NUCLEOTIDE SEQUENCE</scope>
    <source>
        <strain evidence="2">ZZ-2019</strain>
        <tissue evidence="2">Adductor muscle</tissue>
    </source>
</reference>
<dbReference type="PANTHER" id="PTHR31511:SF12">
    <property type="entry name" value="RHO TERMINATION FACTOR N-TERMINAL DOMAIN-CONTAINING PROTEIN"/>
    <property type="match status" value="1"/>
</dbReference>
<dbReference type="InterPro" id="IPR043502">
    <property type="entry name" value="DNA/RNA_pol_sf"/>
</dbReference>
<proteinExistence type="predicted"/>
<gene>
    <name evidence="2" type="ORF">FSP39_016253</name>
</gene>
<feature type="compositionally biased region" description="Basic and acidic residues" evidence="1">
    <location>
        <begin position="19"/>
        <end position="32"/>
    </location>
</feature>
<dbReference type="SUPFAM" id="SSF56672">
    <property type="entry name" value="DNA/RNA polymerases"/>
    <property type="match status" value="1"/>
</dbReference>
<dbReference type="SUPFAM" id="SSF54060">
    <property type="entry name" value="His-Me finger endonucleases"/>
    <property type="match status" value="1"/>
</dbReference>